<dbReference type="RefSeq" id="WP_086615576.1">
    <property type="nucleotide sequence ID" value="NZ_MTPX02000069.1"/>
</dbReference>
<feature type="transmembrane region" description="Helical" evidence="1">
    <location>
        <begin position="383"/>
        <end position="401"/>
    </location>
</feature>
<feature type="transmembrane region" description="Helical" evidence="1">
    <location>
        <begin position="300"/>
        <end position="319"/>
    </location>
</feature>
<dbReference type="EMBL" id="MTPX02000069">
    <property type="protein sequence ID" value="PHP51993.1"/>
    <property type="molecule type" value="Genomic_DNA"/>
</dbReference>
<feature type="transmembrane region" description="Helical" evidence="1">
    <location>
        <begin position="169"/>
        <end position="197"/>
    </location>
</feature>
<accession>A0ABX4M9Y9</accession>
<reference evidence="2 3" key="1">
    <citation type="submission" date="2017-10" db="EMBL/GenBank/DDBJ databases">
        <title>Draft genome sequence of cellulolytic Actinomyces sp CtC72 isolated from cattle rumen fluid.</title>
        <authorList>
            <person name="Joshi A.J."/>
            <person name="Vasudevan G."/>
            <person name="Lanjekar V.B."/>
            <person name="Hivarkar S."/>
            <person name="Engineer A."/>
            <person name="Pore S.D."/>
            <person name="Dhakephalkar P.K."/>
            <person name="Dagar S."/>
        </authorList>
    </citation>
    <scope>NUCLEOTIDE SEQUENCE [LARGE SCALE GENOMIC DNA]</scope>
    <source>
        <strain evidence="3">CtC72</strain>
    </source>
</reference>
<feature type="transmembrane region" description="Helical" evidence="1">
    <location>
        <begin position="132"/>
        <end position="148"/>
    </location>
</feature>
<protein>
    <submittedName>
        <fullName evidence="2">DUF2339 domain-containing protein</fullName>
    </submittedName>
</protein>
<feature type="transmembrane region" description="Helical" evidence="1">
    <location>
        <begin position="38"/>
        <end position="57"/>
    </location>
</feature>
<feature type="transmembrane region" description="Helical" evidence="1">
    <location>
        <begin position="102"/>
        <end position="120"/>
    </location>
</feature>
<evidence type="ECO:0000313" key="3">
    <source>
        <dbReference type="Proteomes" id="UP000194577"/>
    </source>
</evidence>
<evidence type="ECO:0000256" key="1">
    <source>
        <dbReference type="SAM" id="Phobius"/>
    </source>
</evidence>
<feature type="transmembrane region" description="Helical" evidence="1">
    <location>
        <begin position="63"/>
        <end position="82"/>
    </location>
</feature>
<proteinExistence type="predicted"/>
<gene>
    <name evidence="2" type="ORF">BW737_012840</name>
</gene>
<comment type="caution">
    <text evidence="2">The sequence shown here is derived from an EMBL/GenBank/DDBJ whole genome shotgun (WGS) entry which is preliminary data.</text>
</comment>
<feature type="transmembrane region" description="Helical" evidence="1">
    <location>
        <begin position="12"/>
        <end position="29"/>
    </location>
</feature>
<feature type="transmembrane region" description="Helical" evidence="1">
    <location>
        <begin position="421"/>
        <end position="452"/>
    </location>
</feature>
<keyword evidence="1" id="KW-0812">Transmembrane</keyword>
<sequence length="533" mass="55054">MASYPEQATLTWTLIDFYVVSLAAVAGTAPRYTPGMRLAPWLPTTSMAVTAMVLLAGPSRVLLAQPLPGILLLTMPCAVLLVQTHHSTRLLVRSGAGKVVGYEWAATGIVHALAVLVLGYAEGVSASARDGVSVVLLLLACLSTAVLLPRTKSQEWLRAVAPANLWTMIGIAAMVFAVSLDLLLPAVAAVALAAVPVVRFGDSVPVVVLPLTGAAALVTGLSPQPNTLVLAMLAVLIAVVLTAPLEALLAPVSAQSEAQADRKLRLSSAAWLLAANLVLIVPWLLDQLLNAGGLDWQGRVLPPLLAGALALGLAGLGLFTDSCTPHLLLSGGRVGRLEGAADLRTPLRPAVPMLAWLGDGLLTALGAVLLFRAGSLDTPLLQAPLVAVALALVTVGGRMLLPWLQQAEVSLTTAVSQSAALWWSVMILTDASATSLLVTGVVLATGTVCIVFGFRLHANMLRHYGLALVLLVVFKLAVVDLAGQNSLTRILALVVAGVVCFGLSLAYNRFAQEQAASQAPPVSSPPGAASGRP</sequence>
<feature type="transmembrane region" description="Helical" evidence="1">
    <location>
        <begin position="489"/>
        <end position="507"/>
    </location>
</feature>
<organism evidence="2 3">
    <name type="scientific">Actinomyces ruminis</name>
    <dbReference type="NCBI Taxonomy" id="1937003"/>
    <lineage>
        <taxon>Bacteria</taxon>
        <taxon>Bacillati</taxon>
        <taxon>Actinomycetota</taxon>
        <taxon>Actinomycetes</taxon>
        <taxon>Actinomycetales</taxon>
        <taxon>Actinomycetaceae</taxon>
        <taxon>Actinomyces</taxon>
    </lineage>
</organism>
<keyword evidence="3" id="KW-1185">Reference proteome</keyword>
<feature type="transmembrane region" description="Helical" evidence="1">
    <location>
        <begin position="228"/>
        <end position="249"/>
    </location>
</feature>
<feature type="transmembrane region" description="Helical" evidence="1">
    <location>
        <begin position="353"/>
        <end position="371"/>
    </location>
</feature>
<keyword evidence="1" id="KW-0472">Membrane</keyword>
<dbReference type="Proteomes" id="UP000194577">
    <property type="component" value="Unassembled WGS sequence"/>
</dbReference>
<feature type="transmembrane region" description="Helical" evidence="1">
    <location>
        <begin position="203"/>
        <end position="221"/>
    </location>
</feature>
<keyword evidence="1" id="KW-1133">Transmembrane helix</keyword>
<evidence type="ECO:0000313" key="2">
    <source>
        <dbReference type="EMBL" id="PHP51993.1"/>
    </source>
</evidence>
<feature type="transmembrane region" description="Helical" evidence="1">
    <location>
        <begin position="464"/>
        <end position="483"/>
    </location>
</feature>
<feature type="transmembrane region" description="Helical" evidence="1">
    <location>
        <begin position="269"/>
        <end position="288"/>
    </location>
</feature>
<name>A0ABX4M9Y9_9ACTO</name>